<feature type="compositionally biased region" description="Low complexity" evidence="2">
    <location>
        <begin position="350"/>
        <end position="359"/>
    </location>
</feature>
<evidence type="ECO:0000313" key="4">
    <source>
        <dbReference type="EMBL" id="ELQ36913.1"/>
    </source>
</evidence>
<feature type="signal peptide" evidence="3">
    <location>
        <begin position="1"/>
        <end position="21"/>
    </location>
</feature>
<dbReference type="EMBL" id="JH793961">
    <property type="protein sequence ID" value="ELQ36913.1"/>
    <property type="molecule type" value="Genomic_DNA"/>
</dbReference>
<feature type="compositionally biased region" description="Polar residues" evidence="2">
    <location>
        <begin position="1022"/>
        <end position="1032"/>
    </location>
</feature>
<evidence type="ECO:0000256" key="2">
    <source>
        <dbReference type="SAM" id="MobiDB-lite"/>
    </source>
</evidence>
<reference evidence="4" key="1">
    <citation type="journal article" date="2012" name="PLoS Genet.">
        <title>Comparative analysis of the genomes of two field isolates of the rice blast fungus Magnaporthe oryzae.</title>
        <authorList>
            <person name="Xue M."/>
            <person name="Yang J."/>
            <person name="Li Z."/>
            <person name="Hu S."/>
            <person name="Yao N."/>
            <person name="Dean R.A."/>
            <person name="Zhao W."/>
            <person name="Shen M."/>
            <person name="Zhang H."/>
            <person name="Li C."/>
            <person name="Liu L."/>
            <person name="Cao L."/>
            <person name="Xu X."/>
            <person name="Xing Y."/>
            <person name="Hsiang T."/>
            <person name="Zhang Z."/>
            <person name="Xu J.R."/>
            <person name="Peng Y.L."/>
        </authorList>
    </citation>
    <scope>NUCLEOTIDE SEQUENCE</scope>
    <source>
        <strain evidence="4">Y34</strain>
    </source>
</reference>
<feature type="compositionally biased region" description="Low complexity" evidence="2">
    <location>
        <begin position="493"/>
        <end position="506"/>
    </location>
</feature>
<evidence type="ECO:0000256" key="3">
    <source>
        <dbReference type="SAM" id="SignalP"/>
    </source>
</evidence>
<protein>
    <submittedName>
        <fullName evidence="4">Uncharacterized protein</fullName>
    </submittedName>
</protein>
<feature type="compositionally biased region" description="Low complexity" evidence="2">
    <location>
        <begin position="581"/>
        <end position="614"/>
    </location>
</feature>
<feature type="compositionally biased region" description="Pro residues" evidence="2">
    <location>
        <begin position="624"/>
        <end position="633"/>
    </location>
</feature>
<feature type="compositionally biased region" description="Polar residues" evidence="2">
    <location>
        <begin position="524"/>
        <end position="538"/>
    </location>
</feature>
<dbReference type="AlphaFoldDB" id="A0AA97NV30"/>
<feature type="chain" id="PRO_5041742732" evidence="3">
    <location>
        <begin position="22"/>
        <end position="1114"/>
    </location>
</feature>
<evidence type="ECO:0000256" key="1">
    <source>
        <dbReference type="SAM" id="Coils"/>
    </source>
</evidence>
<keyword evidence="3" id="KW-0732">Signal</keyword>
<feature type="region of interest" description="Disordered" evidence="2">
    <location>
        <begin position="556"/>
        <end position="715"/>
    </location>
</feature>
<proteinExistence type="predicted"/>
<dbReference type="PROSITE" id="PS51257">
    <property type="entry name" value="PROKAR_LIPOPROTEIN"/>
    <property type="match status" value="1"/>
</dbReference>
<feature type="region of interest" description="Disordered" evidence="2">
    <location>
        <begin position="112"/>
        <end position="282"/>
    </location>
</feature>
<feature type="compositionally biased region" description="Polar residues" evidence="2">
    <location>
        <begin position="691"/>
        <end position="708"/>
    </location>
</feature>
<feature type="compositionally biased region" description="Polar residues" evidence="2">
    <location>
        <begin position="385"/>
        <end position="397"/>
    </location>
</feature>
<feature type="region of interest" description="Disordered" evidence="2">
    <location>
        <begin position="467"/>
        <end position="542"/>
    </location>
</feature>
<sequence>MRGKTRGTVWVLVVAAGVISCLNRGQLGQSARMEISTLQVRLCVPPAPLIGNLLLFPAPRPEPGTYLVIKSEINWAIGLQQEAEGPLQKSGNVRSNYKQSKPGFEEIHHCEDEAADQTVQITGKGQVKTRTGTRKSKTTDPDPKLVPLLQAMPFGRAGKGQQQSNSPGASPALQQQHQQIQQGLSQQQQQPLQQHSLASGVAQSSSAVFSPVDAPPKNPIQTVSIRQSSNSSFDSRFQQQQTQLQQQPSPSPQIEFDPVGRSQSHRFPHQPPPPAYAVASSSFDDLHSTHSLAVSSPLVQQGQHSFPTSPLLQHPQHPQHLQQQPQPQQQQAPPVETRKSTRKLVKNIFSSSRSSDNSSQHQAKGSIDQTPQVQRRTSQRVSQTFHGRSSATQASSDHQQQQLHQLHQQQQKHQAQQQHSPADWQAQVSNPDLAQLNARDPLRLGIRQVQTDLGPASYSQNDQATLYNHQQQSGSSQELSRPQGQSQFDSSGHQHQQFQLQTQQFQNHPSGPPPVYTGGHLGPNPNNQNPETISQLSRDSPIADSEQIAINLHSSQNSPAINYPPSSQDFSNTGTHHQHHQQQQQHQQQDQGQNQVAIQGQGQTQQSQPHQQHQSRNPQEGEDMPPPGQPGQPPIRRSQDIEKGMRGQQQMEPPPGPPPNYRHSQSSSANPMQQSGPGGMPQNFSRGGASQDRQFNDAQPGERTSSPQPEAVEPDKAFKELLTKYKNVKRLYFDGKNQIEGLNNQVEQLQNAVANQRISQSRTALDDNEYTTRFNRLNGAINNLSFNIRKDWVMIPPLLDGFVSADALRTGKQEMTAVGRAAITHWVVEFVFNKCFHPGLPPDLSRELKHIEQNIRTFSYTLNSQEEYDALTSKVVSWRMATLEGLQPVLQSSRSAEHRVEFTRLASEGLTNKLFEHLTNPPPPGVDGSVSMIVELAVGIAANLPLESRDVAVTYPQPGSQINPSLMEVEKTGLPALDLRAPEGEGAGDSDEQQEDRTAVKDGKAGQKSGASRGGDKAAKSGMSSTLSNILGGSSRKGSVASVAGQRQQSISSASIVSNGGTDAGTAATAAAASSSATNLVSKEVSNKIRYAGFVVVEVRGRQVLVKAPVWSIA</sequence>
<feature type="compositionally biased region" description="Low complexity" evidence="2">
    <location>
        <begin position="369"/>
        <end position="384"/>
    </location>
</feature>
<feature type="compositionally biased region" description="Polar residues" evidence="2">
    <location>
        <begin position="556"/>
        <end position="575"/>
    </location>
</feature>
<organism evidence="4">
    <name type="scientific">Pyricularia oryzae (strain Y34)</name>
    <name type="common">Rice blast fungus</name>
    <name type="synonym">Magnaporthe oryzae</name>
    <dbReference type="NCBI Taxonomy" id="1143189"/>
    <lineage>
        <taxon>Eukaryota</taxon>
        <taxon>Fungi</taxon>
        <taxon>Dikarya</taxon>
        <taxon>Ascomycota</taxon>
        <taxon>Pezizomycotina</taxon>
        <taxon>Sordariomycetes</taxon>
        <taxon>Sordariomycetidae</taxon>
        <taxon>Magnaporthales</taxon>
        <taxon>Pyriculariaceae</taxon>
        <taxon>Pyricularia</taxon>
    </lineage>
</organism>
<feature type="compositionally biased region" description="Polar residues" evidence="2">
    <location>
        <begin position="662"/>
        <end position="675"/>
    </location>
</feature>
<feature type="region of interest" description="Disordered" evidence="2">
    <location>
        <begin position="298"/>
        <end position="425"/>
    </location>
</feature>
<feature type="compositionally biased region" description="Basic and acidic residues" evidence="2">
    <location>
        <begin position="995"/>
        <end position="1005"/>
    </location>
</feature>
<feature type="compositionally biased region" description="Low complexity" evidence="2">
    <location>
        <begin position="398"/>
        <end position="419"/>
    </location>
</feature>
<feature type="compositionally biased region" description="Polar residues" evidence="2">
    <location>
        <begin position="467"/>
        <end position="491"/>
    </location>
</feature>
<accession>A0AA97NV30</accession>
<feature type="region of interest" description="Disordered" evidence="2">
    <location>
        <begin position="979"/>
        <end position="1044"/>
    </location>
</feature>
<gene>
    <name evidence="4" type="ORF">OOU_Y34scaffold00624g9</name>
</gene>
<feature type="compositionally biased region" description="Low complexity" evidence="2">
    <location>
        <begin position="168"/>
        <end position="199"/>
    </location>
</feature>
<name>A0AA97NV30_PYRO3</name>
<feature type="compositionally biased region" description="Polar residues" evidence="2">
    <location>
        <begin position="298"/>
        <end position="308"/>
    </location>
</feature>
<feature type="compositionally biased region" description="Low complexity" evidence="2">
    <location>
        <begin position="310"/>
        <end position="334"/>
    </location>
</feature>
<feature type="compositionally biased region" description="Low complexity" evidence="2">
    <location>
        <begin position="227"/>
        <end position="248"/>
    </location>
</feature>
<dbReference type="Proteomes" id="UP000011086">
    <property type="component" value="Unassembled WGS sequence"/>
</dbReference>
<keyword evidence="1" id="KW-0175">Coiled coil</keyword>
<feature type="coiled-coil region" evidence="1">
    <location>
        <begin position="732"/>
        <end position="759"/>
    </location>
</feature>